<evidence type="ECO:0000313" key="3">
    <source>
        <dbReference type="Proteomes" id="UP000704712"/>
    </source>
</evidence>
<feature type="region of interest" description="Disordered" evidence="1">
    <location>
        <begin position="237"/>
        <end position="266"/>
    </location>
</feature>
<evidence type="ECO:0000313" key="2">
    <source>
        <dbReference type="EMBL" id="KAF4147546.1"/>
    </source>
</evidence>
<protein>
    <submittedName>
        <fullName evidence="2">Uncharacterized protein</fullName>
    </submittedName>
</protein>
<dbReference type="AlphaFoldDB" id="A0A8S9V269"/>
<evidence type="ECO:0000256" key="1">
    <source>
        <dbReference type="SAM" id="MobiDB-lite"/>
    </source>
</evidence>
<dbReference type="Proteomes" id="UP000704712">
    <property type="component" value="Unassembled WGS sequence"/>
</dbReference>
<accession>A0A8S9V269</accession>
<organism evidence="2 3">
    <name type="scientific">Phytophthora infestans</name>
    <name type="common">Potato late blight agent</name>
    <name type="synonym">Botrytis infestans</name>
    <dbReference type="NCBI Taxonomy" id="4787"/>
    <lineage>
        <taxon>Eukaryota</taxon>
        <taxon>Sar</taxon>
        <taxon>Stramenopiles</taxon>
        <taxon>Oomycota</taxon>
        <taxon>Peronosporomycetes</taxon>
        <taxon>Peronosporales</taxon>
        <taxon>Peronosporaceae</taxon>
        <taxon>Phytophthora</taxon>
    </lineage>
</organism>
<name>A0A8S9V269_PHYIN</name>
<comment type="caution">
    <text evidence="2">The sequence shown here is derived from an EMBL/GenBank/DDBJ whole genome shotgun (WGS) entry which is preliminary data.</text>
</comment>
<proteinExistence type="predicted"/>
<feature type="region of interest" description="Disordered" evidence="1">
    <location>
        <begin position="381"/>
        <end position="406"/>
    </location>
</feature>
<reference evidence="2" key="1">
    <citation type="submission" date="2020-03" db="EMBL/GenBank/DDBJ databases">
        <title>Hybrid Assembly of Korean Phytophthora infestans isolates.</title>
        <authorList>
            <person name="Prokchorchik M."/>
            <person name="Lee Y."/>
            <person name="Seo J."/>
            <person name="Cho J.-H."/>
            <person name="Park Y.-E."/>
            <person name="Jang D.-C."/>
            <person name="Im J.-S."/>
            <person name="Choi J.-G."/>
            <person name="Park H.-J."/>
            <person name="Lee G.-B."/>
            <person name="Lee Y.-G."/>
            <person name="Hong S.-Y."/>
            <person name="Cho K."/>
            <person name="Sohn K.H."/>
        </authorList>
    </citation>
    <scope>NUCLEOTIDE SEQUENCE</scope>
    <source>
        <strain evidence="2">KR_2_A2</strain>
    </source>
</reference>
<feature type="compositionally biased region" description="Low complexity" evidence="1">
    <location>
        <begin position="382"/>
        <end position="398"/>
    </location>
</feature>
<gene>
    <name evidence="2" type="ORF">GN958_ATG03265</name>
</gene>
<dbReference type="EMBL" id="JAACNO010000453">
    <property type="protein sequence ID" value="KAF4147546.1"/>
    <property type="molecule type" value="Genomic_DNA"/>
</dbReference>
<feature type="region of interest" description="Disordered" evidence="1">
    <location>
        <begin position="431"/>
        <end position="452"/>
    </location>
</feature>
<sequence>MDFGDSDLTSAQGEVGAQLIGQSTATLRSGVEAVRREEFVAAPDTSPSTNIGVMIPAPEHVSQAIRDNVPLAGFTVVPKRRGERSIILAWGAHISATIDATKHLGDEHLLTAANVTAGNGRNRSWTEQQERILSKAVTGDDGRKMTLLLETMLYAAASERCNEDGIWNRAAAMQLENPRSNRSAFTHRSHHLEDWFQEKINKAIRERKAAPEGLPIADDKETLLELYGLLNPVAALNTKSQKEDKPSERSPVGISPSNDHFGRNAAHPRQGTVLFRTSAVLPSAKYHLTRQNNACPARTSISQELLHSLYGPIAFSKYSIQAKSLAKIVKICNEQLLIDPEQPHLRLDEHSVARNVASVKVAVTNRLRVLMLEISKGSVIGSQASTQSQQPTSSSNTSGPMPNIPSLQKQTVFSEDLMEFTEETAVTVAQHDVHEARVDEELDRSLADPSRL</sequence>